<dbReference type="SMART" id="SM00220">
    <property type="entry name" value="S_TKc"/>
    <property type="match status" value="1"/>
</dbReference>
<feature type="region of interest" description="Disordered" evidence="1">
    <location>
        <begin position="276"/>
        <end position="342"/>
    </location>
</feature>
<dbReference type="GO" id="GO:0005524">
    <property type="term" value="F:ATP binding"/>
    <property type="evidence" value="ECO:0007669"/>
    <property type="project" value="InterPro"/>
</dbReference>
<dbReference type="GO" id="GO:0004672">
    <property type="term" value="F:protein kinase activity"/>
    <property type="evidence" value="ECO:0007669"/>
    <property type="project" value="InterPro"/>
</dbReference>
<organism evidence="3 4">
    <name type="scientific">Monosiga brevicollis</name>
    <name type="common">Choanoflagellate</name>
    <dbReference type="NCBI Taxonomy" id="81824"/>
    <lineage>
        <taxon>Eukaryota</taxon>
        <taxon>Choanoflagellata</taxon>
        <taxon>Craspedida</taxon>
        <taxon>Salpingoecidae</taxon>
        <taxon>Monosiga</taxon>
    </lineage>
</organism>
<dbReference type="RefSeq" id="XP_001745726.1">
    <property type="nucleotide sequence ID" value="XM_001745674.1"/>
</dbReference>
<feature type="compositionally biased region" description="Polar residues" evidence="1">
    <location>
        <begin position="234"/>
        <end position="243"/>
    </location>
</feature>
<dbReference type="EMBL" id="CH991550">
    <property type="protein sequence ID" value="EDQ89697.1"/>
    <property type="molecule type" value="Genomic_DNA"/>
</dbReference>
<accession>A9UYZ8</accession>
<keyword evidence="4" id="KW-1185">Reference proteome</keyword>
<dbReference type="PROSITE" id="PS50011">
    <property type="entry name" value="PROTEIN_KINASE_DOM"/>
    <property type="match status" value="1"/>
</dbReference>
<feature type="compositionally biased region" description="Acidic residues" evidence="1">
    <location>
        <begin position="327"/>
        <end position="340"/>
    </location>
</feature>
<feature type="compositionally biased region" description="Basic and acidic residues" evidence="1">
    <location>
        <begin position="315"/>
        <end position="326"/>
    </location>
</feature>
<dbReference type="Proteomes" id="UP000001357">
    <property type="component" value="Unassembled WGS sequence"/>
</dbReference>
<dbReference type="Pfam" id="PF00069">
    <property type="entry name" value="Pkinase"/>
    <property type="match status" value="1"/>
</dbReference>
<proteinExistence type="predicted"/>
<evidence type="ECO:0000313" key="4">
    <source>
        <dbReference type="Proteomes" id="UP000001357"/>
    </source>
</evidence>
<sequence>MDDYVIYSEIAQAGANGLVYKGRKSYVSAQRGSQAATKAHASRRCRWSPAIVPVLKWCNAQTEHWLVMDLCSGGDLETILQADGPLPTDLLREVAVDICVALQAAHCAGLVVGDVRPKKFLLDDGHLRLGSLSRVFSIDPPDEGEEIPALDGDSAKRLIEMVPFDAMPYMAPEVRKGLQLSPSSDMYALGCMLFVMATGRHPNADDLTNLTSSRFFRGTLPLVHLPEIESLQTTIQPPATRPSSDAPGQDLIMGDSSLRSSTATVVNEATDSLDQTYQTASSAKGPVFDSTSPSPSAAETRASHSIIADQSALRLSHEEGVGHSEPDDPGNDLEDEDGDSLDLNQSLRHTDEIPPEGVRLQNAPRGDFPTWRKVKWVLPNPKRPTHPPSSVLSFHRGLLKRSDGILDQLLKGNLWTYLSALNEDDPSLARLGQAGEEEPPPTDSDALKAYRLRAAASCLQQICTWARQTTLALASVYRALVGRKHASSQQAREIKERLTAITVLPVVFAHPLLHVELGHADLLPAVADLLAGALGLAQMQTTIEGISSADLSQLILLPTTLLETLLQQERVAELLRQPDGRQLLLNLLLQLSQFACLPAHSGAFGLAGLQLLAGMLFEYGTAWELNADQAAEGAQMTPLLTNALQGLQQSNPIPAICSRIAIQLLELWGTALWPMLEATHAVEQVVMAFQTGVTQAIEEAKATSANDPALFDKALQAALQAAILDANVDSVPTATLCAMVVRRNGSRLAQLSHVTRLPWRVAASLHAIAKVLAALLAGAHVPGLRQRLVLTFVTCSVLDRLHRILPSP</sequence>
<dbReference type="InParanoid" id="A9UYZ8"/>
<name>A9UYZ8_MONBE</name>
<reference evidence="3 4" key="1">
    <citation type="journal article" date="2008" name="Nature">
        <title>The genome of the choanoflagellate Monosiga brevicollis and the origin of metazoans.</title>
        <authorList>
            <consortium name="JGI Sequencing"/>
            <person name="King N."/>
            <person name="Westbrook M.J."/>
            <person name="Young S.L."/>
            <person name="Kuo A."/>
            <person name="Abedin M."/>
            <person name="Chapman J."/>
            <person name="Fairclough S."/>
            <person name="Hellsten U."/>
            <person name="Isogai Y."/>
            <person name="Letunic I."/>
            <person name="Marr M."/>
            <person name="Pincus D."/>
            <person name="Putnam N."/>
            <person name="Rokas A."/>
            <person name="Wright K.J."/>
            <person name="Zuzow R."/>
            <person name="Dirks W."/>
            <person name="Good M."/>
            <person name="Goodstein D."/>
            <person name="Lemons D."/>
            <person name="Li W."/>
            <person name="Lyons J.B."/>
            <person name="Morris A."/>
            <person name="Nichols S."/>
            <person name="Richter D.J."/>
            <person name="Salamov A."/>
            <person name="Bork P."/>
            <person name="Lim W.A."/>
            <person name="Manning G."/>
            <person name="Miller W.T."/>
            <person name="McGinnis W."/>
            <person name="Shapiro H."/>
            <person name="Tjian R."/>
            <person name="Grigoriev I.V."/>
            <person name="Rokhsar D."/>
        </authorList>
    </citation>
    <scope>NUCLEOTIDE SEQUENCE [LARGE SCALE GENOMIC DNA]</scope>
    <source>
        <strain evidence="4">MX1 / ATCC 50154</strain>
    </source>
</reference>
<feature type="region of interest" description="Disordered" evidence="1">
    <location>
        <begin position="234"/>
        <end position="255"/>
    </location>
</feature>
<dbReference type="PANTHER" id="PTHR46240:SF1">
    <property type="entry name" value="SERINE_THREONINE-PROTEIN KINASE ULK4"/>
    <property type="match status" value="1"/>
</dbReference>
<feature type="domain" description="Protein kinase" evidence="2">
    <location>
        <begin position="1"/>
        <end position="253"/>
    </location>
</feature>
<dbReference type="Gene3D" id="1.10.510.10">
    <property type="entry name" value="Transferase(Phosphotransferase) domain 1"/>
    <property type="match status" value="1"/>
</dbReference>
<dbReference type="InterPro" id="IPR011009">
    <property type="entry name" value="Kinase-like_dom_sf"/>
</dbReference>
<evidence type="ECO:0000313" key="3">
    <source>
        <dbReference type="EMBL" id="EDQ89697.1"/>
    </source>
</evidence>
<protein>
    <recommendedName>
        <fullName evidence="2">Protein kinase domain-containing protein</fullName>
    </recommendedName>
</protein>
<dbReference type="SUPFAM" id="SSF56112">
    <property type="entry name" value="Protein kinase-like (PK-like)"/>
    <property type="match status" value="1"/>
</dbReference>
<dbReference type="InterPro" id="IPR000719">
    <property type="entry name" value="Prot_kinase_dom"/>
</dbReference>
<dbReference type="KEGG" id="mbr:MONBRDRAFT_8080"/>
<gene>
    <name evidence="3" type="ORF">MONBRDRAFT_8080</name>
</gene>
<dbReference type="PANTHER" id="PTHR46240">
    <property type="entry name" value="SER/THR PROTEIN KINASE ULK4"/>
    <property type="match status" value="1"/>
</dbReference>
<dbReference type="GeneID" id="5890798"/>
<evidence type="ECO:0000259" key="2">
    <source>
        <dbReference type="PROSITE" id="PS50011"/>
    </source>
</evidence>
<dbReference type="InterPro" id="IPR045906">
    <property type="entry name" value="ULK4"/>
</dbReference>
<dbReference type="AlphaFoldDB" id="A9UYZ8"/>
<dbReference type="eggNOG" id="KOG0597">
    <property type="taxonomic scope" value="Eukaryota"/>
</dbReference>
<evidence type="ECO:0000256" key="1">
    <source>
        <dbReference type="SAM" id="MobiDB-lite"/>
    </source>
</evidence>